<accession>A0A1W1Y445</accession>
<dbReference type="PANTHER" id="PTHR42928">
    <property type="entry name" value="TRICARBOXYLATE-BINDING PROTEIN"/>
    <property type="match status" value="1"/>
</dbReference>
<gene>
    <name evidence="3" type="ORF">SAMN06296008_101223</name>
</gene>
<dbReference type="OrthoDB" id="8678477at2"/>
<dbReference type="EMBL" id="FWXJ01000001">
    <property type="protein sequence ID" value="SMC30611.1"/>
    <property type="molecule type" value="Genomic_DNA"/>
</dbReference>
<dbReference type="InterPro" id="IPR042100">
    <property type="entry name" value="Bug_dom1"/>
</dbReference>
<keyword evidence="2" id="KW-0732">Signal</keyword>
<organism evidence="3 4">
    <name type="scientific">Polynucleobacter kasalickyi</name>
    <dbReference type="NCBI Taxonomy" id="1938817"/>
    <lineage>
        <taxon>Bacteria</taxon>
        <taxon>Pseudomonadati</taxon>
        <taxon>Pseudomonadota</taxon>
        <taxon>Betaproteobacteria</taxon>
        <taxon>Burkholderiales</taxon>
        <taxon>Burkholderiaceae</taxon>
        <taxon>Polynucleobacter</taxon>
    </lineage>
</organism>
<proteinExistence type="inferred from homology"/>
<dbReference type="RefSeq" id="WP_084282015.1">
    <property type="nucleotide sequence ID" value="NZ_FWXJ01000001.1"/>
</dbReference>
<sequence>MQKVSISSLVIATLSLLPTLGNAQDAKNFPNKPVHIIIGFAAGGGSDTTARVLVPKLSEILGQTVIIDNKPGAGGNLASDYLMKLPPDGYNIALTTIGSLAINPHMPGGTNFNPLKDFTFLSQGVVFPNVLVVKADSPIKTFKDFVDAGKKAGSFITFGSSGQGSTGHLAGELLKVRSGMNAQHVNYKGGGPAMNDLLGGNIVAIFASTPTAIPFIEAGKLRALATSGVKRADSLPTVPTVAEQGYPGYQAQNWYAFIGPAKIPTDIQNKLNQALVATLKDPSTAEKLRNIGVEPAPSTPNELAAYTKSEFETWGKIISNIQWEK</sequence>
<dbReference type="Gene3D" id="3.40.190.150">
    <property type="entry name" value="Bordetella uptake gene, domain 1"/>
    <property type="match status" value="1"/>
</dbReference>
<dbReference type="SUPFAM" id="SSF53850">
    <property type="entry name" value="Periplasmic binding protein-like II"/>
    <property type="match status" value="1"/>
</dbReference>
<dbReference type="STRING" id="1938817.SAMN06296008_101223"/>
<comment type="similarity">
    <text evidence="1">Belongs to the UPF0065 (bug) family.</text>
</comment>
<dbReference type="Proteomes" id="UP000192708">
    <property type="component" value="Unassembled WGS sequence"/>
</dbReference>
<keyword evidence="4" id="KW-1185">Reference proteome</keyword>
<evidence type="ECO:0000313" key="3">
    <source>
        <dbReference type="EMBL" id="SMC30611.1"/>
    </source>
</evidence>
<evidence type="ECO:0000256" key="2">
    <source>
        <dbReference type="SAM" id="SignalP"/>
    </source>
</evidence>
<feature type="chain" id="PRO_5010735360" evidence="2">
    <location>
        <begin position="24"/>
        <end position="325"/>
    </location>
</feature>
<feature type="signal peptide" evidence="2">
    <location>
        <begin position="1"/>
        <end position="23"/>
    </location>
</feature>
<dbReference type="Pfam" id="PF03401">
    <property type="entry name" value="TctC"/>
    <property type="match status" value="1"/>
</dbReference>
<dbReference type="PANTHER" id="PTHR42928:SF5">
    <property type="entry name" value="BLR1237 PROTEIN"/>
    <property type="match status" value="1"/>
</dbReference>
<evidence type="ECO:0000256" key="1">
    <source>
        <dbReference type="ARBA" id="ARBA00006987"/>
    </source>
</evidence>
<dbReference type="InterPro" id="IPR005064">
    <property type="entry name" value="BUG"/>
</dbReference>
<dbReference type="CDD" id="cd07012">
    <property type="entry name" value="PBP2_Bug_TTT"/>
    <property type="match status" value="1"/>
</dbReference>
<keyword evidence="3" id="KW-0675">Receptor</keyword>
<dbReference type="PIRSF" id="PIRSF017082">
    <property type="entry name" value="YflP"/>
    <property type="match status" value="1"/>
</dbReference>
<dbReference type="Gene3D" id="3.40.190.10">
    <property type="entry name" value="Periplasmic binding protein-like II"/>
    <property type="match status" value="1"/>
</dbReference>
<name>A0A1W1Y445_9BURK</name>
<evidence type="ECO:0000313" key="4">
    <source>
        <dbReference type="Proteomes" id="UP000192708"/>
    </source>
</evidence>
<protein>
    <submittedName>
        <fullName evidence="3">Tripartite-type tricarboxylate transporter, receptor component TctC</fullName>
    </submittedName>
</protein>
<dbReference type="AlphaFoldDB" id="A0A1W1Y445"/>
<reference evidence="3 4" key="1">
    <citation type="submission" date="2017-04" db="EMBL/GenBank/DDBJ databases">
        <authorList>
            <person name="Afonso C.L."/>
            <person name="Miller P.J."/>
            <person name="Scott M.A."/>
            <person name="Spackman E."/>
            <person name="Goraichik I."/>
            <person name="Dimitrov K.M."/>
            <person name="Suarez D.L."/>
            <person name="Swayne D.E."/>
        </authorList>
    </citation>
    <scope>NUCLEOTIDE SEQUENCE [LARGE SCALE GENOMIC DNA]</scope>
    <source>
        <strain evidence="3 4">VK13</strain>
    </source>
</reference>